<sequence>MKSLYKWLVLVVLFSTHSQPCPNFDSAQWFKANLFQLCLPFNDVNCVSNLPWDAVLDSVNCRNMPPRVNNQLEVLNQSEYQSLIDSEDEFGRNWCVVAIFFKKNCIFSEKAMPIIANIARYFPQLRVVGTDVYSYNKVSKQYVYASSPTIFLLQNGYGALRIPTKDITLQSVVKKVMEYSDLDLSEEVKQQVKKNVFPNYEEQSNGNKHETVSAIGDEKFMNIQYVLAWPTSILCGVYLYLLTEKGKRWRDLLYEYVRPLEVRLYNFL</sequence>
<evidence type="ECO:0000313" key="2">
    <source>
        <dbReference type="WBParaSite" id="RSKR_0000922700.1"/>
    </source>
</evidence>
<accession>A0AC35U9D0</accession>
<reference evidence="2" key="1">
    <citation type="submission" date="2016-11" db="UniProtKB">
        <authorList>
            <consortium name="WormBaseParasite"/>
        </authorList>
    </citation>
    <scope>IDENTIFICATION</scope>
    <source>
        <strain evidence="2">KR3021</strain>
    </source>
</reference>
<organism evidence="1 2">
    <name type="scientific">Rhabditophanes sp. KR3021</name>
    <dbReference type="NCBI Taxonomy" id="114890"/>
    <lineage>
        <taxon>Eukaryota</taxon>
        <taxon>Metazoa</taxon>
        <taxon>Ecdysozoa</taxon>
        <taxon>Nematoda</taxon>
        <taxon>Chromadorea</taxon>
        <taxon>Rhabditida</taxon>
        <taxon>Tylenchina</taxon>
        <taxon>Panagrolaimomorpha</taxon>
        <taxon>Strongyloidoidea</taxon>
        <taxon>Alloionematidae</taxon>
        <taxon>Rhabditophanes</taxon>
    </lineage>
</organism>
<dbReference type="WBParaSite" id="RSKR_0000922700.1">
    <property type="protein sequence ID" value="RSKR_0000922700.1"/>
    <property type="gene ID" value="RSKR_0000922700"/>
</dbReference>
<dbReference type="Proteomes" id="UP000095286">
    <property type="component" value="Unplaced"/>
</dbReference>
<name>A0AC35U9D0_9BILA</name>
<proteinExistence type="predicted"/>
<evidence type="ECO:0000313" key="1">
    <source>
        <dbReference type="Proteomes" id="UP000095286"/>
    </source>
</evidence>
<protein>
    <submittedName>
        <fullName evidence="2">Thioredoxin domain-containing protein</fullName>
    </submittedName>
</protein>